<keyword evidence="1" id="KW-0175">Coiled coil</keyword>
<evidence type="ECO:0000256" key="1">
    <source>
        <dbReference type="SAM" id="Coils"/>
    </source>
</evidence>
<evidence type="ECO:0000313" key="4">
    <source>
        <dbReference type="Proteomes" id="UP000324897"/>
    </source>
</evidence>
<comment type="caution">
    <text evidence="3">The sequence shown here is derived from an EMBL/GenBank/DDBJ whole genome shotgun (WGS) entry which is preliminary data.</text>
</comment>
<evidence type="ECO:0000256" key="2">
    <source>
        <dbReference type="SAM" id="MobiDB-lite"/>
    </source>
</evidence>
<feature type="coiled-coil region" evidence="1">
    <location>
        <begin position="125"/>
        <end position="180"/>
    </location>
</feature>
<keyword evidence="4" id="KW-1185">Reference proteome</keyword>
<organism evidence="3 4">
    <name type="scientific">Eragrostis curvula</name>
    <name type="common">weeping love grass</name>
    <dbReference type="NCBI Taxonomy" id="38414"/>
    <lineage>
        <taxon>Eukaryota</taxon>
        <taxon>Viridiplantae</taxon>
        <taxon>Streptophyta</taxon>
        <taxon>Embryophyta</taxon>
        <taxon>Tracheophyta</taxon>
        <taxon>Spermatophyta</taxon>
        <taxon>Magnoliopsida</taxon>
        <taxon>Liliopsida</taxon>
        <taxon>Poales</taxon>
        <taxon>Poaceae</taxon>
        <taxon>PACMAD clade</taxon>
        <taxon>Chloridoideae</taxon>
        <taxon>Eragrostideae</taxon>
        <taxon>Eragrostidinae</taxon>
        <taxon>Eragrostis</taxon>
    </lineage>
</organism>
<dbReference type="AlphaFoldDB" id="A0A5J9TPU5"/>
<feature type="non-terminal residue" evidence="3">
    <location>
        <position position="1"/>
    </location>
</feature>
<protein>
    <submittedName>
        <fullName evidence="3">Uncharacterized protein</fullName>
    </submittedName>
</protein>
<dbReference type="Gramene" id="TVU13412">
    <property type="protein sequence ID" value="TVU13412"/>
    <property type="gene ID" value="EJB05_40468"/>
</dbReference>
<reference evidence="3 4" key="1">
    <citation type="journal article" date="2019" name="Sci. Rep.">
        <title>A high-quality genome of Eragrostis curvula grass provides insights into Poaceae evolution and supports new strategies to enhance forage quality.</title>
        <authorList>
            <person name="Carballo J."/>
            <person name="Santos B.A.C.M."/>
            <person name="Zappacosta D."/>
            <person name="Garbus I."/>
            <person name="Selva J.P."/>
            <person name="Gallo C.A."/>
            <person name="Diaz A."/>
            <person name="Albertini E."/>
            <person name="Caccamo M."/>
            <person name="Echenique V."/>
        </authorList>
    </citation>
    <scope>NUCLEOTIDE SEQUENCE [LARGE SCALE GENOMIC DNA]</scope>
    <source>
        <strain evidence="4">cv. Victoria</strain>
        <tissue evidence="3">Leaf</tissue>
    </source>
</reference>
<accession>A0A5J9TPU5</accession>
<proteinExistence type="predicted"/>
<gene>
    <name evidence="3" type="ORF">EJB05_40468</name>
</gene>
<name>A0A5J9TPU5_9POAL</name>
<evidence type="ECO:0000313" key="3">
    <source>
        <dbReference type="EMBL" id="TVU13412.1"/>
    </source>
</evidence>
<sequence>MAANLGPLSDRSGVQLLPEPHVQPRDIRNPSTGGELFLHSVFEAMQEEFLPFDVTFDSVEAAEGSSLACDEVPANTFIMSAQAVEPFVATANRIRLPQVEDELMLQGGDTLLLLSPMLPFVSRELWKMKADRDSLRKDLAALETKVNEKEEALALSEKCLAELASEKEVLSKSAKDFETKVASLDK</sequence>
<dbReference type="Proteomes" id="UP000324897">
    <property type="component" value="Unassembled WGS sequence"/>
</dbReference>
<feature type="region of interest" description="Disordered" evidence="2">
    <location>
        <begin position="1"/>
        <end position="30"/>
    </location>
</feature>
<dbReference type="EMBL" id="RWGY01000034">
    <property type="protein sequence ID" value="TVU13412.1"/>
    <property type="molecule type" value="Genomic_DNA"/>
</dbReference>